<evidence type="ECO:0000313" key="5">
    <source>
        <dbReference type="Proteomes" id="UP000549695"/>
    </source>
</evidence>
<dbReference type="InterPro" id="IPR024071">
    <property type="entry name" value="S-Me-THD_C_sf"/>
</dbReference>
<feature type="region of interest" description="Disordered" evidence="1">
    <location>
        <begin position="341"/>
        <end position="379"/>
    </location>
</feature>
<dbReference type="Gene3D" id="2.40.390.10">
    <property type="entry name" value="CV3147-like"/>
    <property type="match status" value="1"/>
</dbReference>
<dbReference type="Proteomes" id="UP000549695">
    <property type="component" value="Unassembled WGS sequence"/>
</dbReference>
<feature type="compositionally biased region" description="Pro residues" evidence="1">
    <location>
        <begin position="349"/>
        <end position="361"/>
    </location>
</feature>
<keyword evidence="5" id="KW-1185">Reference proteome</keyword>
<evidence type="ECO:0000313" key="4">
    <source>
        <dbReference type="EMBL" id="NYG00314.1"/>
    </source>
</evidence>
<dbReference type="Pfam" id="PF06032">
    <property type="entry name" value="S-Me-THD_N"/>
    <property type="match status" value="1"/>
</dbReference>
<proteinExistence type="predicted"/>
<dbReference type="EMBL" id="JACCCZ010000001">
    <property type="protein sequence ID" value="NYG00314.1"/>
    <property type="molecule type" value="Genomic_DNA"/>
</dbReference>
<accession>A0A852W0B0</accession>
<evidence type="ECO:0000256" key="1">
    <source>
        <dbReference type="SAM" id="MobiDB-lite"/>
    </source>
</evidence>
<protein>
    <recommendedName>
        <fullName evidence="6">DUF917 domain-containing protein</fullName>
    </recommendedName>
</protein>
<dbReference type="RefSeq" id="WP_179760156.1">
    <property type="nucleotide sequence ID" value="NZ_BAAAJZ010000011.1"/>
</dbReference>
<dbReference type="InterPro" id="IPR048350">
    <property type="entry name" value="S-Me-THD-like_C"/>
</dbReference>
<feature type="domain" description="S-Me-THD-like C-terminal" evidence="3">
    <location>
        <begin position="165"/>
        <end position="340"/>
    </location>
</feature>
<evidence type="ECO:0000259" key="2">
    <source>
        <dbReference type="Pfam" id="PF06032"/>
    </source>
</evidence>
<feature type="compositionally biased region" description="Low complexity" evidence="1">
    <location>
        <begin position="362"/>
        <end position="371"/>
    </location>
</feature>
<dbReference type="InterPro" id="IPR027479">
    <property type="entry name" value="S-Me-THD_N_sf"/>
</dbReference>
<dbReference type="Gene3D" id="3.40.1610.10">
    <property type="entry name" value="CV3147-like domain"/>
    <property type="match status" value="1"/>
</dbReference>
<dbReference type="Pfam" id="PF20906">
    <property type="entry name" value="S-Me-THD_C"/>
    <property type="match status" value="1"/>
</dbReference>
<dbReference type="AlphaFoldDB" id="A0A852W0B0"/>
<reference evidence="4 5" key="1">
    <citation type="submission" date="2020-07" db="EMBL/GenBank/DDBJ databases">
        <title>Sequencing the genomes of 1000 actinobacteria strains.</title>
        <authorList>
            <person name="Klenk H.-P."/>
        </authorList>
    </citation>
    <scope>NUCLEOTIDE SEQUENCE [LARGE SCALE GENOMIC DNA]</scope>
    <source>
        <strain evidence="4 5">DSM 44749</strain>
    </source>
</reference>
<comment type="caution">
    <text evidence="4">The sequence shown here is derived from an EMBL/GenBank/DDBJ whole genome shotgun (WGS) entry which is preliminary data.</text>
</comment>
<dbReference type="GeneID" id="98050418"/>
<dbReference type="SUPFAM" id="SSF160991">
    <property type="entry name" value="CV3147-like"/>
    <property type="match status" value="1"/>
</dbReference>
<sequence length="379" mass="37563">MEVTAGDVDALVTGVLLLGSGGGGDARVYAHVLRSVLAAGPVRLHSPAELGDAPVLPVGMLGGTRVLGEKLPSGDELPAAVRALVRWTGVTPAAVMPFEAAGLNGVLPLPLAHQLGLPLVDADLMGRALPRVDQLTRVVAGGAVTPMALAEPAGQTVVVDGGDPVSTELTVRAFVAQAGGWAGAVMAPAPAAAALGDACLGTLGRALGLGRAHAGLGDTPAPARVADALGGHPVGGGRVVDVRRSPVGRFGRAAVTVDAPGAGVLRIEAENEYLLVLADGEPVAASPEVIVLLDRRSAAPIAADAVRSGDDVLVLVLPAPPWWAARPDAAVHVGPQAFGLGPAAAAPRPVRPAPAAEPPAPHAARSASTAAGTGQEARR</sequence>
<organism evidence="4 5">
    <name type="scientific">Pseudonocardia alni</name>
    <name type="common">Amycolata alni</name>
    <dbReference type="NCBI Taxonomy" id="33907"/>
    <lineage>
        <taxon>Bacteria</taxon>
        <taxon>Bacillati</taxon>
        <taxon>Actinomycetota</taxon>
        <taxon>Actinomycetes</taxon>
        <taxon>Pseudonocardiales</taxon>
        <taxon>Pseudonocardiaceae</taxon>
        <taxon>Pseudonocardia</taxon>
    </lineage>
</organism>
<dbReference type="InterPro" id="IPR010318">
    <property type="entry name" value="S-Me-THD_N"/>
</dbReference>
<evidence type="ECO:0008006" key="6">
    <source>
        <dbReference type="Google" id="ProtNLM"/>
    </source>
</evidence>
<gene>
    <name evidence="4" type="ORF">HDA37_000599</name>
</gene>
<feature type="domain" description="S-Me-THD N-terminal" evidence="2">
    <location>
        <begin position="7"/>
        <end position="160"/>
    </location>
</feature>
<evidence type="ECO:0000259" key="3">
    <source>
        <dbReference type="Pfam" id="PF20906"/>
    </source>
</evidence>
<name>A0A852W0B0_PSEA5</name>